<dbReference type="PANTHER" id="PTHR31623:SF83">
    <property type="entry name" value="ACETYL-COA-BENZYLALCOHOL ACETYLTRANSFERASE-LIKE"/>
    <property type="match status" value="1"/>
</dbReference>
<comment type="similarity">
    <text evidence="1">Belongs to the plant acyltransferase family.</text>
</comment>
<dbReference type="EMBL" id="MU849762">
    <property type="protein sequence ID" value="KAK2631455.1"/>
    <property type="molecule type" value="Genomic_DNA"/>
</dbReference>
<dbReference type="AlphaFoldDB" id="A0AAD9WIL2"/>
<dbReference type="GO" id="GO:0016746">
    <property type="term" value="F:acyltransferase activity"/>
    <property type="evidence" value="ECO:0007669"/>
    <property type="project" value="UniProtKB-KW"/>
</dbReference>
<keyword evidence="2" id="KW-0808">Transferase</keyword>
<dbReference type="Pfam" id="PF02458">
    <property type="entry name" value="Transferase"/>
    <property type="match status" value="1"/>
</dbReference>
<dbReference type="Gene3D" id="3.30.559.10">
    <property type="entry name" value="Chloramphenicol acetyltransferase-like domain"/>
    <property type="match status" value="2"/>
</dbReference>
<evidence type="ECO:0000256" key="1">
    <source>
        <dbReference type="ARBA" id="ARBA00009861"/>
    </source>
</evidence>
<accession>A0AAD9WIL2</accession>
<evidence type="ECO:0000313" key="4">
    <source>
        <dbReference type="EMBL" id="KAK2631455.1"/>
    </source>
</evidence>
<gene>
    <name evidence="4" type="ORF">EUGRSUZ_L02882</name>
</gene>
<protein>
    <submittedName>
        <fullName evidence="4">Uncharacterized protein</fullName>
    </submittedName>
</protein>
<dbReference type="PANTHER" id="PTHR31623">
    <property type="entry name" value="F21J9.9"/>
    <property type="match status" value="1"/>
</dbReference>
<sequence length="287" mass="32311">MNVEVQWKKLVKPSVPTPNNRQKLKLSSVDEIQMPNYTGIIFSYRDNAENHGVDIPQRLGQMEESLFKTPQLFYPMARRYVEDDGCFIECNDPGVEFIHAKVDGQMDKLLHGDPDMDLLDHLSTFPTNVVGNSLVAIQVKTFECGRLVIGLRFTRKIGDISTMAMFIHSWAAACRGTIDMAICPSFELSSLFHMKEAAVPNWPPPRTIGTKEFVMTRLSFSSNAILKLKAPATDDAKDLMANDSKTSRVDVVSALISRALVDIDRNKHGDQRNFMICMTVNLREKSI</sequence>
<keyword evidence="3" id="KW-0012">Acyltransferase</keyword>
<evidence type="ECO:0000256" key="3">
    <source>
        <dbReference type="ARBA" id="ARBA00023315"/>
    </source>
</evidence>
<keyword evidence="5" id="KW-1185">Reference proteome</keyword>
<evidence type="ECO:0000313" key="5">
    <source>
        <dbReference type="Proteomes" id="UP000030711"/>
    </source>
</evidence>
<dbReference type="InterPro" id="IPR023213">
    <property type="entry name" value="CAT-like_dom_sf"/>
</dbReference>
<proteinExistence type="inferred from homology"/>
<reference evidence="4 5" key="1">
    <citation type="journal article" date="2014" name="Nature">
        <title>The genome of Eucalyptus grandis.</title>
        <authorList>
            <person name="Myburg A.A."/>
            <person name="Grattapaglia D."/>
            <person name="Tuskan G.A."/>
            <person name="Hellsten U."/>
            <person name="Hayes R.D."/>
            <person name="Grimwood J."/>
            <person name="Jenkins J."/>
            <person name="Lindquist E."/>
            <person name="Tice H."/>
            <person name="Bauer D."/>
            <person name="Goodstein D.M."/>
            <person name="Dubchak I."/>
            <person name="Poliakov A."/>
            <person name="Mizrachi E."/>
            <person name="Kullan A.R."/>
            <person name="Hussey S.G."/>
            <person name="Pinard D."/>
            <person name="van der Merwe K."/>
            <person name="Singh P."/>
            <person name="van Jaarsveld I."/>
            <person name="Silva-Junior O.B."/>
            <person name="Togawa R.C."/>
            <person name="Pappas M.R."/>
            <person name="Faria D.A."/>
            <person name="Sansaloni C.P."/>
            <person name="Petroli C.D."/>
            <person name="Yang X."/>
            <person name="Ranjan P."/>
            <person name="Tschaplinski T.J."/>
            <person name="Ye C.Y."/>
            <person name="Li T."/>
            <person name="Sterck L."/>
            <person name="Vanneste K."/>
            <person name="Murat F."/>
            <person name="Soler M."/>
            <person name="Clemente H.S."/>
            <person name="Saidi N."/>
            <person name="Cassan-Wang H."/>
            <person name="Dunand C."/>
            <person name="Hefer C.A."/>
            <person name="Bornberg-Bauer E."/>
            <person name="Kersting A.R."/>
            <person name="Vining K."/>
            <person name="Amarasinghe V."/>
            <person name="Ranik M."/>
            <person name="Naithani S."/>
            <person name="Elser J."/>
            <person name="Boyd A.E."/>
            <person name="Liston A."/>
            <person name="Spatafora J.W."/>
            <person name="Dharmwardhana P."/>
            <person name="Raja R."/>
            <person name="Sullivan C."/>
            <person name="Romanel E."/>
            <person name="Alves-Ferreira M."/>
            <person name="Kulheim C."/>
            <person name="Foley W."/>
            <person name="Carocha V."/>
            <person name="Paiva J."/>
            <person name="Kudrna D."/>
            <person name="Brommonschenkel S.H."/>
            <person name="Pasquali G."/>
            <person name="Byrne M."/>
            <person name="Rigault P."/>
            <person name="Tibbits J."/>
            <person name="Spokevicius A."/>
            <person name="Jones R.C."/>
            <person name="Steane D.A."/>
            <person name="Vaillancourt R.E."/>
            <person name="Potts B.M."/>
            <person name="Joubert F."/>
            <person name="Barry K."/>
            <person name="Pappas G.J."/>
            <person name="Strauss S.H."/>
            <person name="Jaiswal P."/>
            <person name="Grima-Pettenati J."/>
            <person name="Salse J."/>
            <person name="Van de Peer Y."/>
            <person name="Rokhsar D.S."/>
            <person name="Schmutz J."/>
        </authorList>
    </citation>
    <scope>NUCLEOTIDE SEQUENCE [LARGE SCALE GENOMIC DNA]</scope>
    <source>
        <strain evidence="5">cv. BRASUZ1</strain>
        <tissue evidence="4">Leaf extractions</tissue>
    </source>
</reference>
<dbReference type="Proteomes" id="UP000030711">
    <property type="component" value="Unassembled WGS sequence"/>
</dbReference>
<comment type="caution">
    <text evidence="4">The sequence shown here is derived from an EMBL/GenBank/DDBJ whole genome shotgun (WGS) entry which is preliminary data.</text>
</comment>
<organism evidence="4 5">
    <name type="scientific">Eucalyptus grandis</name>
    <name type="common">Flooded gum</name>
    <dbReference type="NCBI Taxonomy" id="71139"/>
    <lineage>
        <taxon>Eukaryota</taxon>
        <taxon>Viridiplantae</taxon>
        <taxon>Streptophyta</taxon>
        <taxon>Embryophyta</taxon>
        <taxon>Tracheophyta</taxon>
        <taxon>Spermatophyta</taxon>
        <taxon>Magnoliopsida</taxon>
        <taxon>eudicotyledons</taxon>
        <taxon>Gunneridae</taxon>
        <taxon>Pentapetalae</taxon>
        <taxon>rosids</taxon>
        <taxon>malvids</taxon>
        <taxon>Myrtales</taxon>
        <taxon>Myrtaceae</taxon>
        <taxon>Myrtoideae</taxon>
        <taxon>Eucalypteae</taxon>
        <taxon>Eucalyptus</taxon>
    </lineage>
</organism>
<name>A0AAD9WIL2_EUCGR</name>
<evidence type="ECO:0000256" key="2">
    <source>
        <dbReference type="ARBA" id="ARBA00022679"/>
    </source>
</evidence>